<dbReference type="RefSeq" id="WP_005881976.1">
    <property type="nucleotide sequence ID" value="NZ_CP019430.1"/>
</dbReference>
<dbReference type="CDD" id="cd07343">
    <property type="entry name" value="M48A_Zmpste24p_like"/>
    <property type="match status" value="1"/>
</dbReference>
<evidence type="ECO:0000256" key="9">
    <source>
        <dbReference type="ARBA" id="ARBA00023049"/>
    </source>
</evidence>
<keyword evidence="3 14" id="KW-0812">Transmembrane</keyword>
<keyword evidence="10 14" id="KW-0472">Membrane</keyword>
<evidence type="ECO:0000256" key="5">
    <source>
        <dbReference type="ARBA" id="ARBA00022801"/>
    </source>
</evidence>
<comment type="cofactor">
    <cofactor evidence="12 13">
        <name>Zn(2+)</name>
        <dbReference type="ChEBI" id="CHEBI:29105"/>
    </cofactor>
    <text evidence="12 13">Binds 1 zinc ion per subunit.</text>
</comment>
<dbReference type="HOGENOM" id="CLU_025947_1_0_4"/>
<evidence type="ECO:0000256" key="2">
    <source>
        <dbReference type="ARBA" id="ARBA00022670"/>
    </source>
</evidence>
<feature type="transmembrane region" description="Helical" evidence="14">
    <location>
        <begin position="293"/>
        <end position="312"/>
    </location>
</feature>
<evidence type="ECO:0000313" key="17">
    <source>
        <dbReference type="EMBL" id="EEO30637.1"/>
    </source>
</evidence>
<evidence type="ECO:0000256" key="14">
    <source>
        <dbReference type="SAM" id="Phobius"/>
    </source>
</evidence>
<evidence type="ECO:0000256" key="12">
    <source>
        <dbReference type="PIRSR" id="PIRSR627057-2"/>
    </source>
</evidence>
<dbReference type="GO" id="GO:0071586">
    <property type="term" value="P:CAAX-box protein processing"/>
    <property type="evidence" value="ECO:0007669"/>
    <property type="project" value="InterPro"/>
</dbReference>
<evidence type="ECO:0000259" key="15">
    <source>
        <dbReference type="Pfam" id="PF01435"/>
    </source>
</evidence>
<feature type="binding site" evidence="12">
    <location>
        <position position="279"/>
    </location>
    <ligand>
        <name>Zn(2+)</name>
        <dbReference type="ChEBI" id="CHEBI:29105"/>
        <note>catalytic</note>
    </ligand>
</feature>
<evidence type="ECO:0000256" key="7">
    <source>
        <dbReference type="ARBA" id="ARBA00022833"/>
    </source>
</evidence>
<dbReference type="EC" id="3.4.24.-" evidence="17"/>
<keyword evidence="18" id="KW-1185">Reference proteome</keyword>
<dbReference type="AlphaFoldDB" id="C3XBR1"/>
<feature type="active site" evidence="11">
    <location>
        <position position="280"/>
    </location>
</feature>
<feature type="active site" description="Proton donor" evidence="11">
    <location>
        <position position="365"/>
    </location>
</feature>
<feature type="transmembrane region" description="Helical" evidence="14">
    <location>
        <begin position="67"/>
        <end position="86"/>
    </location>
</feature>
<evidence type="ECO:0000256" key="11">
    <source>
        <dbReference type="PIRSR" id="PIRSR627057-1"/>
    </source>
</evidence>
<dbReference type="PANTHER" id="PTHR10120">
    <property type="entry name" value="CAAX PRENYL PROTEASE 1"/>
    <property type="match status" value="1"/>
</dbReference>
<gene>
    <name evidence="17" type="ORF">OFBG_01665</name>
</gene>
<evidence type="ECO:0000256" key="10">
    <source>
        <dbReference type="ARBA" id="ARBA00023136"/>
    </source>
</evidence>
<keyword evidence="9 13" id="KW-0482">Metalloprotease</keyword>
<feature type="transmembrane region" description="Helical" evidence="14">
    <location>
        <begin position="179"/>
        <end position="204"/>
    </location>
</feature>
<evidence type="ECO:0000256" key="1">
    <source>
        <dbReference type="ARBA" id="ARBA00004477"/>
    </source>
</evidence>
<dbReference type="InterPro" id="IPR001915">
    <property type="entry name" value="Peptidase_M48"/>
</dbReference>
<feature type="transmembrane region" description="Helical" evidence="14">
    <location>
        <begin position="101"/>
        <end position="122"/>
    </location>
</feature>
<dbReference type="OrthoDB" id="9781930at2"/>
<dbReference type="eggNOG" id="COG0501">
    <property type="taxonomic scope" value="Bacteria"/>
</dbReference>
<keyword evidence="6" id="KW-0256">Endoplasmic reticulum</keyword>
<feature type="binding site" evidence="12">
    <location>
        <position position="361"/>
    </location>
    <ligand>
        <name>Zn(2+)</name>
        <dbReference type="ChEBI" id="CHEBI:29105"/>
        <note>catalytic</note>
    </ligand>
</feature>
<proteinExistence type="inferred from homology"/>
<dbReference type="EMBL" id="GG658170">
    <property type="protein sequence ID" value="EEO30637.1"/>
    <property type="molecule type" value="Genomic_DNA"/>
</dbReference>
<evidence type="ECO:0000259" key="16">
    <source>
        <dbReference type="Pfam" id="PF16491"/>
    </source>
</evidence>
<evidence type="ECO:0000256" key="4">
    <source>
        <dbReference type="ARBA" id="ARBA00022723"/>
    </source>
</evidence>
<dbReference type="Gene3D" id="3.30.2010.10">
    <property type="entry name" value="Metalloproteases ('zincins'), catalytic domain"/>
    <property type="match status" value="1"/>
</dbReference>
<comment type="similarity">
    <text evidence="13">Belongs to the peptidase M48 family.</text>
</comment>
<feature type="transmembrane region" description="Helical" evidence="14">
    <location>
        <begin position="332"/>
        <end position="355"/>
    </location>
</feature>
<keyword evidence="8 14" id="KW-1133">Transmembrane helix</keyword>
<dbReference type="InterPro" id="IPR032456">
    <property type="entry name" value="Peptidase_M48_N"/>
</dbReference>
<evidence type="ECO:0000256" key="6">
    <source>
        <dbReference type="ARBA" id="ARBA00022824"/>
    </source>
</evidence>
<evidence type="ECO:0000313" key="18">
    <source>
        <dbReference type="Proteomes" id="UP000005089"/>
    </source>
</evidence>
<sequence>MSASAFTQLFIFFLILTFVVRCWLSIRQIRHIRAHQEKVPEQFVGSISLASHQKAAAYTVAKTRFSLVSLIVETAVLLGFTLFGGLEKLSDWVLGISGNDMIYQIALIALASIIVGAIDLPFDYWQQFVLEEKFGFNKMTPPLFVGDIVKSAILGVIIGLPVIWVLLTVMGKAGTWWWLYAWILWTIFQYLMLFLYPTFIAPLFNKFTPLQDEQLRLKIEDLMKRVGFQSKGLFVMDGSKRSAHGNAYFTGFGAAKRVVFFDTLIEKLSPEEIEAVLAHELGHFRLKHVMKRMLATSILSLVFLAILGYLKNQSWFYAGLGVDSIPAGGSDAVALILFALTLPIFTFFLSPLMAISSRKHEFEADAFSAKYTQADDLVHALVKMYQDNASTLTPDPLHSAFYDSHPPASQRINHLLGHS</sequence>
<evidence type="ECO:0000256" key="3">
    <source>
        <dbReference type="ARBA" id="ARBA00022692"/>
    </source>
</evidence>
<organism evidence="17 18">
    <name type="scientific">Oxalobacter formigenes OXCC13</name>
    <dbReference type="NCBI Taxonomy" id="556269"/>
    <lineage>
        <taxon>Bacteria</taxon>
        <taxon>Pseudomonadati</taxon>
        <taxon>Pseudomonadota</taxon>
        <taxon>Betaproteobacteria</taxon>
        <taxon>Burkholderiales</taxon>
        <taxon>Oxalobacteraceae</taxon>
        <taxon>Oxalobacter</taxon>
    </lineage>
</organism>
<evidence type="ECO:0000256" key="13">
    <source>
        <dbReference type="RuleBase" id="RU003983"/>
    </source>
</evidence>
<feature type="domain" description="Peptidase M48" evidence="15">
    <location>
        <begin position="209"/>
        <end position="416"/>
    </location>
</feature>
<dbReference type="InterPro" id="IPR027057">
    <property type="entry name" value="CAXX_Prtase_1"/>
</dbReference>
<feature type="transmembrane region" description="Helical" evidence="14">
    <location>
        <begin position="6"/>
        <end position="24"/>
    </location>
</feature>
<keyword evidence="7 12" id="KW-0862">Zinc</keyword>
<dbReference type="GO" id="GO:0004222">
    <property type="term" value="F:metalloendopeptidase activity"/>
    <property type="evidence" value="ECO:0007669"/>
    <property type="project" value="InterPro"/>
</dbReference>
<dbReference type="Pfam" id="PF16491">
    <property type="entry name" value="Peptidase_M48_N"/>
    <property type="match status" value="1"/>
</dbReference>
<keyword evidence="4 12" id="KW-0479">Metal-binding</keyword>
<protein>
    <submittedName>
        <fullName evidence="17">Peptidase, M48 family</fullName>
        <ecNumber evidence="17">3.4.24.-</ecNumber>
    </submittedName>
</protein>
<feature type="domain" description="CAAX prenyl protease 1 N-terminal" evidence="16">
    <location>
        <begin position="28"/>
        <end position="206"/>
    </location>
</feature>
<reference evidence="17 18" key="1">
    <citation type="submission" date="2009-02" db="EMBL/GenBank/DDBJ databases">
        <title>The Genome Sequence of Oxalobacter formigenes OXCC13.</title>
        <authorList>
            <consortium name="The Broad Institute Genome Sequencing Platform"/>
            <person name="Ward D."/>
            <person name="Young S.K."/>
            <person name="Kodira C.D."/>
            <person name="Zeng Q."/>
            <person name="Koehrsen M."/>
            <person name="Alvarado L."/>
            <person name="Berlin A."/>
            <person name="Borenstein D."/>
            <person name="Chen Z."/>
            <person name="Engels R."/>
            <person name="Freedman E."/>
            <person name="Gellesch M."/>
            <person name="Goldberg J."/>
            <person name="Griggs A."/>
            <person name="Gujja S."/>
            <person name="Heiman D."/>
            <person name="Hepburn T."/>
            <person name="Howarth C."/>
            <person name="Jen D."/>
            <person name="Larson L."/>
            <person name="Lewis B."/>
            <person name="Mehta T."/>
            <person name="Park D."/>
            <person name="Pearson M."/>
            <person name="Roberts A."/>
            <person name="Saif S."/>
            <person name="Shea T."/>
            <person name="Shenoy N."/>
            <person name="Sisk P."/>
            <person name="Stolte C."/>
            <person name="Sykes S."/>
            <person name="Walk T."/>
            <person name="White J."/>
            <person name="Yandava C."/>
            <person name="Allison M.J."/>
            <person name="Lander E."/>
            <person name="Nusbaum C."/>
            <person name="Galagan J."/>
            <person name="Birren B."/>
        </authorList>
    </citation>
    <scope>NUCLEOTIDE SEQUENCE [LARGE SCALE GENOMIC DNA]</scope>
    <source>
        <strain evidence="17 18">OXCC13</strain>
    </source>
</reference>
<feature type="binding site" evidence="12">
    <location>
        <position position="283"/>
    </location>
    <ligand>
        <name>Zn(2+)</name>
        <dbReference type="ChEBI" id="CHEBI:29105"/>
        <note>catalytic</note>
    </ligand>
</feature>
<dbReference type="FunFam" id="3.30.2010.10:FF:000002">
    <property type="entry name" value="CAAX prenyl protease"/>
    <property type="match status" value="1"/>
</dbReference>
<keyword evidence="2 13" id="KW-0645">Protease</keyword>
<dbReference type="GeneID" id="77134335"/>
<dbReference type="GO" id="GO:0046872">
    <property type="term" value="F:metal ion binding"/>
    <property type="evidence" value="ECO:0007669"/>
    <property type="project" value="UniProtKB-KW"/>
</dbReference>
<evidence type="ECO:0000256" key="8">
    <source>
        <dbReference type="ARBA" id="ARBA00022989"/>
    </source>
</evidence>
<accession>C3XBR1</accession>
<comment type="subcellular location">
    <subcellularLocation>
        <location evidence="1">Endoplasmic reticulum membrane</location>
        <topology evidence="1">Multi-pass membrane protein</topology>
    </subcellularLocation>
</comment>
<dbReference type="Proteomes" id="UP000005089">
    <property type="component" value="Unassembled WGS sequence"/>
</dbReference>
<dbReference type="STRING" id="847.BRW83_0427"/>
<keyword evidence="5 13" id="KW-0378">Hydrolase</keyword>
<feature type="transmembrane region" description="Helical" evidence="14">
    <location>
        <begin position="143"/>
        <end position="167"/>
    </location>
</feature>
<dbReference type="Pfam" id="PF01435">
    <property type="entry name" value="Peptidase_M48"/>
    <property type="match status" value="1"/>
</dbReference>
<name>C3XBR1_OXAFO</name>